<keyword evidence="2" id="KW-1185">Reference proteome</keyword>
<evidence type="ECO:0000313" key="1">
    <source>
        <dbReference type="EMBL" id="ETO13003.1"/>
    </source>
</evidence>
<dbReference type="AlphaFoldDB" id="X6MG55"/>
<protein>
    <submittedName>
        <fullName evidence="1">Uncharacterized protein</fullName>
    </submittedName>
</protein>
<reference evidence="1 2" key="1">
    <citation type="journal article" date="2013" name="Curr. Biol.">
        <title>The Genome of the Foraminiferan Reticulomyxa filosa.</title>
        <authorList>
            <person name="Glockner G."/>
            <person name="Hulsmann N."/>
            <person name="Schleicher M."/>
            <person name="Noegel A.A."/>
            <person name="Eichinger L."/>
            <person name="Gallinger C."/>
            <person name="Pawlowski J."/>
            <person name="Sierra R."/>
            <person name="Euteneuer U."/>
            <person name="Pillet L."/>
            <person name="Moustafa A."/>
            <person name="Platzer M."/>
            <person name="Groth M."/>
            <person name="Szafranski K."/>
            <person name="Schliwa M."/>
        </authorList>
    </citation>
    <scope>NUCLEOTIDE SEQUENCE [LARGE SCALE GENOMIC DNA]</scope>
</reference>
<feature type="non-terminal residue" evidence="1">
    <location>
        <position position="1"/>
    </location>
</feature>
<gene>
    <name evidence="1" type="ORF">RFI_24372</name>
</gene>
<evidence type="ECO:0000313" key="2">
    <source>
        <dbReference type="Proteomes" id="UP000023152"/>
    </source>
</evidence>
<comment type="caution">
    <text evidence="1">The sequence shown here is derived from an EMBL/GenBank/DDBJ whole genome shotgun (WGS) entry which is preliminary data.</text>
</comment>
<dbReference type="Proteomes" id="UP000023152">
    <property type="component" value="Unassembled WGS sequence"/>
</dbReference>
<sequence>LLILTWNNLFVIIKKKQKLKKIEHINLMIFKFFFAVRASVTNPVEYLKHKKKTSSGAIAIQMTEAQIKCCFIYLNSKKLAIVGTSKKSNYEKQIERYMNGRTWDEITIKSCLKTISDDEKESATEKGYIDFIFAKTFNSITVGIVANVRKVTILLLLSLLRSSEYSKEKKHKHIKRHEKIRG</sequence>
<name>X6MG55_RETFI</name>
<proteinExistence type="predicted"/>
<dbReference type="EMBL" id="ASPP01020901">
    <property type="protein sequence ID" value="ETO13003.1"/>
    <property type="molecule type" value="Genomic_DNA"/>
</dbReference>
<organism evidence="1 2">
    <name type="scientific">Reticulomyxa filosa</name>
    <dbReference type="NCBI Taxonomy" id="46433"/>
    <lineage>
        <taxon>Eukaryota</taxon>
        <taxon>Sar</taxon>
        <taxon>Rhizaria</taxon>
        <taxon>Retaria</taxon>
        <taxon>Foraminifera</taxon>
        <taxon>Monothalamids</taxon>
        <taxon>Reticulomyxidae</taxon>
        <taxon>Reticulomyxa</taxon>
    </lineage>
</organism>
<accession>X6MG55</accession>